<gene>
    <name evidence="1" type="ORF">EYF80_060322</name>
</gene>
<reference evidence="1 2" key="1">
    <citation type="submission" date="2019-03" db="EMBL/GenBank/DDBJ databases">
        <title>First draft genome of Liparis tanakae, snailfish: a comprehensive survey of snailfish specific genes.</title>
        <authorList>
            <person name="Kim W."/>
            <person name="Song I."/>
            <person name="Jeong J.-H."/>
            <person name="Kim D."/>
            <person name="Kim S."/>
            <person name="Ryu S."/>
            <person name="Song J.Y."/>
            <person name="Lee S.K."/>
        </authorList>
    </citation>
    <scope>NUCLEOTIDE SEQUENCE [LARGE SCALE GENOMIC DNA]</scope>
    <source>
        <tissue evidence="1">Muscle</tissue>
    </source>
</reference>
<sequence length="116" mass="12509">MPLAQLADPWQKMGGPTAEVRLRSGLQITTDFSGHKWRNNGGRVGVTAPQGDIQVTARPQVSSGVRKYVVILCTEDLRPKTSSESVCVSVCVCVRVCVCVCESVCVCECECVCECV</sequence>
<dbReference type="AlphaFoldDB" id="A0A4Z2EL49"/>
<dbReference type="EMBL" id="SRLO01005536">
    <property type="protein sequence ID" value="TNN29529.1"/>
    <property type="molecule type" value="Genomic_DNA"/>
</dbReference>
<dbReference type="Proteomes" id="UP000314294">
    <property type="component" value="Unassembled WGS sequence"/>
</dbReference>
<evidence type="ECO:0000313" key="2">
    <source>
        <dbReference type="Proteomes" id="UP000314294"/>
    </source>
</evidence>
<protein>
    <submittedName>
        <fullName evidence="1">Uncharacterized protein</fullName>
    </submittedName>
</protein>
<organism evidence="1 2">
    <name type="scientific">Liparis tanakae</name>
    <name type="common">Tanaka's snailfish</name>
    <dbReference type="NCBI Taxonomy" id="230148"/>
    <lineage>
        <taxon>Eukaryota</taxon>
        <taxon>Metazoa</taxon>
        <taxon>Chordata</taxon>
        <taxon>Craniata</taxon>
        <taxon>Vertebrata</taxon>
        <taxon>Euteleostomi</taxon>
        <taxon>Actinopterygii</taxon>
        <taxon>Neopterygii</taxon>
        <taxon>Teleostei</taxon>
        <taxon>Neoteleostei</taxon>
        <taxon>Acanthomorphata</taxon>
        <taxon>Eupercaria</taxon>
        <taxon>Perciformes</taxon>
        <taxon>Cottioidei</taxon>
        <taxon>Cottales</taxon>
        <taxon>Liparidae</taxon>
        <taxon>Liparis</taxon>
    </lineage>
</organism>
<proteinExistence type="predicted"/>
<accession>A0A4Z2EL49</accession>
<keyword evidence="2" id="KW-1185">Reference proteome</keyword>
<evidence type="ECO:0000313" key="1">
    <source>
        <dbReference type="EMBL" id="TNN29529.1"/>
    </source>
</evidence>
<comment type="caution">
    <text evidence="1">The sequence shown here is derived from an EMBL/GenBank/DDBJ whole genome shotgun (WGS) entry which is preliminary data.</text>
</comment>
<name>A0A4Z2EL49_9TELE</name>